<dbReference type="AlphaFoldDB" id="A0A6P1DHU9"/>
<comment type="caution">
    <text evidence="2">The sequence shown here is derived from an EMBL/GenBank/DDBJ whole genome shotgun (WGS) entry which is preliminary data.</text>
</comment>
<feature type="compositionally biased region" description="Polar residues" evidence="1">
    <location>
        <begin position="391"/>
        <end position="400"/>
    </location>
</feature>
<dbReference type="RefSeq" id="WP_163830245.1">
    <property type="nucleotide sequence ID" value="NZ_JAAGUZ010000113.1"/>
</dbReference>
<feature type="region of interest" description="Disordered" evidence="1">
    <location>
        <begin position="155"/>
        <end position="182"/>
    </location>
</feature>
<accession>A0A6P1DHU9</accession>
<proteinExistence type="predicted"/>
<gene>
    <name evidence="2" type="ORF">GV789_26605</name>
</gene>
<evidence type="ECO:0000313" key="3">
    <source>
        <dbReference type="Proteomes" id="UP000468928"/>
    </source>
</evidence>
<evidence type="ECO:0000256" key="1">
    <source>
        <dbReference type="SAM" id="MobiDB-lite"/>
    </source>
</evidence>
<feature type="region of interest" description="Disordered" evidence="1">
    <location>
        <begin position="391"/>
        <end position="412"/>
    </location>
</feature>
<evidence type="ECO:0000313" key="2">
    <source>
        <dbReference type="EMBL" id="NEW47972.1"/>
    </source>
</evidence>
<reference evidence="2 3" key="1">
    <citation type="submission" date="2020-01" db="EMBL/GenBank/DDBJ databases">
        <title>Genetics and antimicrobial susceptibilities of Nocardia species isolated from the soil; a comparison with species isolated from humans.</title>
        <authorList>
            <person name="Carrasco G."/>
            <person name="Monzon S."/>
            <person name="Sansegundo M."/>
            <person name="Garcia E."/>
            <person name="Garrido N."/>
            <person name="Medina M.J."/>
            <person name="Villalon P."/>
            <person name="Ramirez-Arocha A.C."/>
            <person name="Jimenez P."/>
            <person name="Cuesta I."/>
            <person name="Valdezate S."/>
        </authorList>
    </citation>
    <scope>NUCLEOTIDE SEQUENCE [LARGE SCALE GENOMIC DNA]</scope>
    <source>
        <strain evidence="2 3">CNM20110639</strain>
    </source>
</reference>
<organism evidence="2 3">
    <name type="scientific">Nocardia cyriacigeorgica</name>
    <dbReference type="NCBI Taxonomy" id="135487"/>
    <lineage>
        <taxon>Bacteria</taxon>
        <taxon>Bacillati</taxon>
        <taxon>Actinomycetota</taxon>
        <taxon>Actinomycetes</taxon>
        <taxon>Mycobacteriales</taxon>
        <taxon>Nocardiaceae</taxon>
        <taxon>Nocardia</taxon>
    </lineage>
</organism>
<name>A0A6P1DHU9_9NOCA</name>
<protein>
    <submittedName>
        <fullName evidence="2">Uncharacterized protein</fullName>
    </submittedName>
</protein>
<dbReference type="Proteomes" id="UP000468928">
    <property type="component" value="Unassembled WGS sequence"/>
</dbReference>
<dbReference type="EMBL" id="JAAGUZ010000113">
    <property type="protein sequence ID" value="NEW47972.1"/>
    <property type="molecule type" value="Genomic_DNA"/>
</dbReference>
<sequence length="557" mass="60964">MFVPQFVLIGRDNERVGTPPDLKAARAALARGEAATLGGRLADGVYGADIDTDDPVLGDAAAEALVAWCVCQGLPYLVRESGRSGGRHVIVVRTHAKVKPSAWAKLCAKVTRQLAISVTDRTGQVLRLPTAPHRRGLSAPVVSCTITASTVLDRPAARATRRQGRSSARLGATGSPGTRSESEFGLSCALARAGYNTEAAWREVQSLGGKSADRGRNWWTRYMWVSAVSIAAAEDGLDESAAWQQARRACPPISRRWWAPVWKRARAEAKTDRPRRRRIASAAADAAQLQRIEDYRAGFAAAVAELPAMDPRFRKSVAAALHALSAPLVTRGGSVSDRDLSLRALLDKKTVRKALSYAIDHNLIIRNHEYKGGAKDCTGYELGPAVTITAQPSETSSPTRGTPHPCGTSNASRLRRTYHQERQRWRRRCDALASLAPGERLANSQHPAAKTLRSLHFQRIWWTSRTREQQETRRTERREVLAQLHHSQRSAWLDWLDTRADITRAADRLLAHRADLLDAQRLSTAPATIHRGLVGLPGGIDSQPARIQPPQLSLVPG</sequence>